<comment type="caution">
    <text evidence="1">The sequence shown here is derived from an EMBL/GenBank/DDBJ whole genome shotgun (WGS) entry which is preliminary data.</text>
</comment>
<evidence type="ECO:0000313" key="2">
    <source>
        <dbReference type="Proteomes" id="UP001638806"/>
    </source>
</evidence>
<accession>A0ACC4D8A6</accession>
<evidence type="ECO:0000313" key="1">
    <source>
        <dbReference type="EMBL" id="KAL3952029.1"/>
    </source>
</evidence>
<dbReference type="Proteomes" id="UP001638806">
    <property type="component" value="Unassembled WGS sequence"/>
</dbReference>
<dbReference type="EMBL" id="JBGNUJ010000013">
    <property type="protein sequence ID" value="KAL3952029.1"/>
    <property type="molecule type" value="Genomic_DNA"/>
</dbReference>
<proteinExistence type="predicted"/>
<reference evidence="1" key="1">
    <citation type="submission" date="2024-12" db="EMBL/GenBank/DDBJ databases">
        <title>Comparative genomics and development of molecular markers within Purpureocillium lilacinum and among Purpureocillium species.</title>
        <authorList>
            <person name="Yeh Z.-Y."/>
            <person name="Ni N.-T."/>
            <person name="Lo P.-H."/>
            <person name="Mushyakhwo K."/>
            <person name="Lin C.-F."/>
            <person name="Nai Y.-S."/>
        </authorList>
    </citation>
    <scope>NUCLEOTIDE SEQUENCE</scope>
    <source>
        <strain evidence="1">NCHU-NPUST-175</strain>
    </source>
</reference>
<organism evidence="1 2">
    <name type="scientific">Purpureocillium lilacinum</name>
    <name type="common">Paecilomyces lilacinus</name>
    <dbReference type="NCBI Taxonomy" id="33203"/>
    <lineage>
        <taxon>Eukaryota</taxon>
        <taxon>Fungi</taxon>
        <taxon>Dikarya</taxon>
        <taxon>Ascomycota</taxon>
        <taxon>Pezizomycotina</taxon>
        <taxon>Sordariomycetes</taxon>
        <taxon>Hypocreomycetidae</taxon>
        <taxon>Hypocreales</taxon>
        <taxon>Ophiocordycipitaceae</taxon>
        <taxon>Purpureocillium</taxon>
    </lineage>
</organism>
<sequence>MPRLHARSVASSPSSRPSVRASAAEPCLYSRCAGLHRRHARRRGQAPTAGGEVPAADSGRRGAALGAGAARAQCLRAASTANRRAPSPPPQQRCGQSTAGATSAPAPTVGSARMRRRRSWIKLQRCLAKMEGASMRCSRHVLRSPPLYPPPRRAFGPTVIHAVCVEKGNRFRPRTDGKQASPTVTDGHLIRRRFRVTRRARSSLKRVAPCFELKWLRQLNGEDPEPV</sequence>
<name>A0ACC4D8A6_PURLI</name>
<protein>
    <submittedName>
        <fullName evidence="1">Uncharacterized protein</fullName>
    </submittedName>
</protein>
<gene>
    <name evidence="1" type="ORF">ACCO45_013746</name>
</gene>
<keyword evidence="2" id="KW-1185">Reference proteome</keyword>